<protein>
    <submittedName>
        <fullName evidence="2">Uncharacterized protein</fullName>
    </submittedName>
</protein>
<keyword evidence="3" id="KW-1185">Reference proteome</keyword>
<feature type="signal peptide" evidence="1">
    <location>
        <begin position="1"/>
        <end position="21"/>
    </location>
</feature>
<sequence>MRPARWLALGSLLALAGLLEGRLVGEEEAGFGECDRFFYAGTPPAGLAAEAHVKICQRFEGAERFATLYSLRDRIPVYSAFRAARPAAGPRGPYISG</sequence>
<evidence type="ECO:0000313" key="3">
    <source>
        <dbReference type="Proteomes" id="UP000291022"/>
    </source>
</evidence>
<dbReference type="SUPFAM" id="SSF54060">
    <property type="entry name" value="His-Me finger endonucleases"/>
    <property type="match status" value="1"/>
</dbReference>
<evidence type="ECO:0000256" key="1">
    <source>
        <dbReference type="SAM" id="SignalP"/>
    </source>
</evidence>
<keyword evidence="1" id="KW-0732">Signal</keyword>
<accession>A0A452R887</accession>
<dbReference type="PANTHER" id="PTHR21472:SF8">
    <property type="entry name" value="ENDONUCLEASE DOMAIN-CONTAINING 1 PROTEIN"/>
    <property type="match status" value="1"/>
</dbReference>
<dbReference type="Proteomes" id="UP000291022">
    <property type="component" value="Unassembled WGS sequence"/>
</dbReference>
<proteinExistence type="predicted"/>
<dbReference type="STRING" id="9643.ENSUAMP00000014899"/>
<reference evidence="2" key="2">
    <citation type="submission" date="2025-08" db="UniProtKB">
        <authorList>
            <consortium name="Ensembl"/>
        </authorList>
    </citation>
    <scope>IDENTIFICATION</scope>
</reference>
<reference evidence="3" key="1">
    <citation type="submission" date="2016-06" db="EMBL/GenBank/DDBJ databases">
        <title>De novo assembly and RNA-Seq shows season-dependent expression and editing in black bear kidneys.</title>
        <authorList>
            <person name="Korstanje R."/>
            <person name="Srivastava A."/>
            <person name="Sarsani V.K."/>
            <person name="Sheehan S.M."/>
            <person name="Seger R.L."/>
            <person name="Barter M.E."/>
            <person name="Lindqvist C."/>
            <person name="Brody L.C."/>
            <person name="Mullikin J.C."/>
        </authorList>
    </citation>
    <scope>NUCLEOTIDE SEQUENCE [LARGE SCALE GENOMIC DNA]</scope>
</reference>
<organism evidence="2 3">
    <name type="scientific">Ursus americanus</name>
    <name type="common">American black bear</name>
    <name type="synonym">Euarctos americanus</name>
    <dbReference type="NCBI Taxonomy" id="9643"/>
    <lineage>
        <taxon>Eukaryota</taxon>
        <taxon>Metazoa</taxon>
        <taxon>Chordata</taxon>
        <taxon>Craniata</taxon>
        <taxon>Vertebrata</taxon>
        <taxon>Euteleostomi</taxon>
        <taxon>Mammalia</taxon>
        <taxon>Eutheria</taxon>
        <taxon>Laurasiatheria</taxon>
        <taxon>Carnivora</taxon>
        <taxon>Caniformia</taxon>
        <taxon>Ursidae</taxon>
        <taxon>Ursus</taxon>
    </lineage>
</organism>
<dbReference type="Ensembl" id="ENSUAMT00000016705.1">
    <property type="protein sequence ID" value="ENSUAMP00000014899.1"/>
    <property type="gene ID" value="ENSUAMG00000011955.1"/>
</dbReference>
<dbReference type="InterPro" id="IPR039015">
    <property type="entry name" value="ENDOD1"/>
</dbReference>
<dbReference type="PANTHER" id="PTHR21472">
    <property type="entry name" value="ENDONUCLEASE DOMAIN-CONTAINING 1 PROTEIN ENDOD1"/>
    <property type="match status" value="1"/>
</dbReference>
<dbReference type="AlphaFoldDB" id="A0A452R887"/>
<name>A0A452R887_URSAM</name>
<feature type="chain" id="PRO_5019071383" evidence="1">
    <location>
        <begin position="22"/>
        <end position="97"/>
    </location>
</feature>
<evidence type="ECO:0000313" key="2">
    <source>
        <dbReference type="Ensembl" id="ENSUAMP00000014899.1"/>
    </source>
</evidence>
<dbReference type="InterPro" id="IPR044925">
    <property type="entry name" value="His-Me_finger_sf"/>
</dbReference>
<reference evidence="2" key="3">
    <citation type="submission" date="2025-09" db="UniProtKB">
        <authorList>
            <consortium name="Ensembl"/>
        </authorList>
    </citation>
    <scope>IDENTIFICATION</scope>
</reference>
<dbReference type="GeneTree" id="ENSGT01030000234592"/>